<accession>A0AAD9GSC3</accession>
<dbReference type="PRINTS" id="PR00080">
    <property type="entry name" value="SDRFAMILY"/>
</dbReference>
<dbReference type="GO" id="GO:0005829">
    <property type="term" value="C:cytosol"/>
    <property type="evidence" value="ECO:0007669"/>
    <property type="project" value="UniProtKB-ARBA"/>
</dbReference>
<comment type="cofactor">
    <cofactor evidence="1">
        <name>FMN</name>
        <dbReference type="ChEBI" id="CHEBI:58210"/>
    </cofactor>
</comment>
<protein>
    <submittedName>
        <fullName evidence="6">12-oxophytodienoate reductase 11</fullName>
    </submittedName>
</protein>
<comment type="similarity">
    <text evidence="2">Belongs to the NADH:flavin oxidoreductase/NADH oxidase family.</text>
</comment>
<dbReference type="SUPFAM" id="SSF51395">
    <property type="entry name" value="FMN-linked oxidoreductases"/>
    <property type="match status" value="1"/>
</dbReference>
<dbReference type="Proteomes" id="UP001259832">
    <property type="component" value="Unassembled WGS sequence"/>
</dbReference>
<gene>
    <name evidence="6" type="ORF">P3T76_004687</name>
</gene>
<dbReference type="SUPFAM" id="SSF51735">
    <property type="entry name" value="NAD(P)-binding Rossmann-fold domains"/>
    <property type="match status" value="6"/>
</dbReference>
<keyword evidence="3" id="KW-0521">NADP</keyword>
<dbReference type="InterPro" id="IPR051468">
    <property type="entry name" value="Fungal_SecMetab_SDRs"/>
</dbReference>
<evidence type="ECO:0000256" key="3">
    <source>
        <dbReference type="ARBA" id="ARBA00022857"/>
    </source>
</evidence>
<dbReference type="Pfam" id="PF00106">
    <property type="entry name" value="adh_short"/>
    <property type="match status" value="6"/>
</dbReference>
<dbReference type="CDD" id="cd05325">
    <property type="entry name" value="carb_red_sniffer_like_SDR_c"/>
    <property type="match status" value="5"/>
</dbReference>
<dbReference type="InterPro" id="IPR013785">
    <property type="entry name" value="Aldolase_TIM"/>
</dbReference>
<dbReference type="PRINTS" id="PR00081">
    <property type="entry name" value="GDHRDH"/>
</dbReference>
<dbReference type="PROSITE" id="PS00061">
    <property type="entry name" value="ADH_SHORT"/>
    <property type="match status" value="4"/>
</dbReference>
<dbReference type="PANTHER" id="PTHR43544">
    <property type="entry name" value="SHORT-CHAIN DEHYDROGENASE/REDUCTASE"/>
    <property type="match status" value="1"/>
</dbReference>
<comment type="caution">
    <text evidence="6">The sequence shown here is derived from an EMBL/GenBank/DDBJ whole genome shotgun (WGS) entry which is preliminary data.</text>
</comment>
<sequence>MNSTSDNWLHTFRIAPLVILENTSNRTPQYPTTSFTSKMSAKTVLITGSNRGIGLSFTKHYVNNGWKVIAAARDPQSATDLKALKVEKIVQIDTSDETSITTAAQQLKGQPIDLLINNAGIGGGGGIDQTTKVEMMKQFEINTVGPFLVTRAFLPNLKLAVAANGSATVGQVSSRMGSITDNGSGGMYGYRSSKTALNMVNASLATDLKDEKIVALALHPGYVVTRMTGHTGQTTTEDSVAGMTKIIAEATPEDTQQEPSSTMTSTNKTVLITGCTRGIGLAFAEHYTKAGWNVIGTARASSNTEKLEALTPFKIIAMDTSEERSILDAARQLEGQSIDLLVNNAGIGLPVAFETGTKDALMRQFEVNAVGPFLVTRALLPNLQLAAKAHGSASVVQLSSFLGSIGSYTNDTADFFKQAGYGYATSKTALNMITRSLAFDLRSSDIVVVSVHPGYVDTDMTKGQATLKPADSVARMTDLIAELKPESSGKFFNLDAQIPLVELPCEMSAKTVLITGRNRGIGLSFTKHYVNNGWKVIAAARDPQSATDLKALKVEKIVQIDTSDETSITTAAQQLKGQPIDLLINNAGIGGGGGIDQTTKAEMMKQFEINTVGPFLVTRAFLPNLKLAVAANGSATVGQVSSRMGSIADNGSGGMYGYRSSKTALNMVNASLATDLKDEKIVALALHPGYVVTRMTGHTGQTTTEDSVAGMTKIIAEATPEDSGKFFHFSGENLPCVIIKPQRGFYTQQIDPNIIPRLFMYYCSHVTGQEHALGSPLQRDRVQLRYQMAVCLPTTSLFKTLQTLQTSQAQQEPSSTMTSTNKTVLITGCTRGIGLAFAEHYTKAGWNVIGTARASSNTEKLEALAPFKIIAMDTSEERSILDAARQLEGQSIDLLVNNAGIGLPVAFETGTKDALMRQFEVNAVGPFLVTRALLPNLQLAAKAHGSASVVQLSSFLGSIGSYTNDTADFFKQAGYGYATSKTALNMITRSLAFDLRSSDIVVVSVHPGYVDTDMTKGQATLKPADSVARMTDLIAELKPESSGKFFNLDAQIPLIGDLELKNRIVFGPLSRGRANADRVPSEDNELYYEQRAGAGLIITEATAISEQGYGWYRAAACYTDEHVEGWKRVTERVHKKGGKIFMQMWHMGRQSHSTFNSKNEIVSASATPRALETDEIPGVVESYRRGAELALKAGFDGVELHGANGYLIDQFLQSSTNKRTDKYGGSFENRARLLLEIVEAVKTAVPAHRIGVRLAPNGAFAGMGSEDNYEMFKYTMERLSTYGLGYLAILDGFGFGFTDKCRLTTAFDAKTAFKGIVMANNNYTRDRAEGAIRTGTVELVGFGRLYISNPDLAERFQNDWPVNPEAGHEVYYNSALGGKGYNDFPSEDPPPSKMTSIKKTVLITGSTRGIGLTFAEHYIKAGWNVIGTARANSNTEKLAALAPFKIVTLDTSDETSVTEAARQLEGQPIDLLINNAGVAVPADFAASTKDGLVRQFEVNAIGPFLTTRSLLPNLQLAAKHHGTASVVQLSSIVGSIGSLTPESATLFKNSLYGYGASKSALNMITRALALELKENNIVVVAVHPGYVDTDMTGGHGPVKPVDSVASITGFVDELKLENTGKQRCVSNFASLTALLVAKAGSSTSLSKKLSNTEDPLPILSPTMTSTTKKTVLITGSTRGIGLAFAEHYIKAGWNVIGTARANSNTEKEMLRLCYRGRNSVLILIASIFQLAALEPFKIVTMDTSDEATITEAARQLEGQSIDLLINNTGVAAFGGLDSITKEAIMHQFEVNAVSPFLTTRALLPNLQLAATPHLCIGSLTSETDPVTRDAAYAYGASKTALNMITRALSVELSAKSIVVVAVHPGHVATDLSHNTGPLKPEESAASISEFVNKLKLEDTGKFFNLAPLTPVSELPW</sequence>
<keyword evidence="7" id="KW-1185">Reference proteome</keyword>
<dbReference type="GO" id="GO:0010181">
    <property type="term" value="F:FMN binding"/>
    <property type="evidence" value="ECO:0007669"/>
    <property type="project" value="InterPro"/>
</dbReference>
<dbReference type="InterPro" id="IPR001155">
    <property type="entry name" value="OxRdtase_FMN_N"/>
</dbReference>
<reference evidence="6" key="1">
    <citation type="submission" date="2023-08" db="EMBL/GenBank/DDBJ databases">
        <title>Reference Genome Resource for the Citrus Pathogen Phytophthora citrophthora.</title>
        <authorList>
            <person name="Moller H."/>
            <person name="Coetzee B."/>
            <person name="Rose L.J."/>
            <person name="Van Niekerk J.M."/>
        </authorList>
    </citation>
    <scope>NUCLEOTIDE SEQUENCE</scope>
    <source>
        <strain evidence="6">STE-U-9442</strain>
    </source>
</reference>
<keyword evidence="4" id="KW-0560">Oxidoreductase</keyword>
<proteinExistence type="inferred from homology"/>
<evidence type="ECO:0000313" key="6">
    <source>
        <dbReference type="EMBL" id="KAK1943291.1"/>
    </source>
</evidence>
<evidence type="ECO:0000256" key="4">
    <source>
        <dbReference type="ARBA" id="ARBA00023002"/>
    </source>
</evidence>
<dbReference type="Gene3D" id="3.20.20.70">
    <property type="entry name" value="Aldolase class I"/>
    <property type="match status" value="1"/>
</dbReference>
<dbReference type="EMBL" id="JASMQC010000007">
    <property type="protein sequence ID" value="KAK1943291.1"/>
    <property type="molecule type" value="Genomic_DNA"/>
</dbReference>
<dbReference type="GO" id="GO:0016628">
    <property type="term" value="F:oxidoreductase activity, acting on the CH-CH group of donors, NAD or NADP as acceptor"/>
    <property type="evidence" value="ECO:0007669"/>
    <property type="project" value="UniProtKB-ARBA"/>
</dbReference>
<evidence type="ECO:0000313" key="7">
    <source>
        <dbReference type="Proteomes" id="UP001259832"/>
    </source>
</evidence>
<feature type="domain" description="NADH:flavin oxidoreductase/NADH oxidase N-terminal" evidence="5">
    <location>
        <begin position="1055"/>
        <end position="1360"/>
    </location>
</feature>
<dbReference type="CDD" id="cd02933">
    <property type="entry name" value="OYE_like_FMN"/>
    <property type="match status" value="1"/>
</dbReference>
<dbReference type="InterPro" id="IPR036291">
    <property type="entry name" value="NAD(P)-bd_dom_sf"/>
</dbReference>
<organism evidence="6 7">
    <name type="scientific">Phytophthora citrophthora</name>
    <dbReference type="NCBI Taxonomy" id="4793"/>
    <lineage>
        <taxon>Eukaryota</taxon>
        <taxon>Sar</taxon>
        <taxon>Stramenopiles</taxon>
        <taxon>Oomycota</taxon>
        <taxon>Peronosporomycetes</taxon>
        <taxon>Peronosporales</taxon>
        <taxon>Peronosporaceae</taxon>
        <taxon>Phytophthora</taxon>
    </lineage>
</organism>
<dbReference type="InterPro" id="IPR002347">
    <property type="entry name" value="SDR_fam"/>
</dbReference>
<evidence type="ECO:0000259" key="5">
    <source>
        <dbReference type="Pfam" id="PF00724"/>
    </source>
</evidence>
<dbReference type="Gene3D" id="3.40.50.720">
    <property type="entry name" value="NAD(P)-binding Rossmann-like Domain"/>
    <property type="match status" value="6"/>
</dbReference>
<evidence type="ECO:0000256" key="1">
    <source>
        <dbReference type="ARBA" id="ARBA00001917"/>
    </source>
</evidence>
<dbReference type="FunFam" id="3.20.20.70:FF:000059">
    <property type="entry name" value="N-ethylmaleimide reductase, FMN-linked"/>
    <property type="match status" value="1"/>
</dbReference>
<dbReference type="Pfam" id="PF00724">
    <property type="entry name" value="Oxidored_FMN"/>
    <property type="match status" value="1"/>
</dbReference>
<dbReference type="PANTHER" id="PTHR43544:SF7">
    <property type="entry name" value="NADB-LER2"/>
    <property type="match status" value="1"/>
</dbReference>
<dbReference type="InterPro" id="IPR020904">
    <property type="entry name" value="Sc_DH/Rdtase_CS"/>
</dbReference>
<evidence type="ECO:0000256" key="2">
    <source>
        <dbReference type="ARBA" id="ARBA00005979"/>
    </source>
</evidence>
<name>A0AAD9GSC3_9STRA</name>